<accession>A0AAT9HK97</accession>
<reference evidence="2" key="2">
    <citation type="submission" date="2024-07" db="EMBL/GenBank/DDBJ databases">
        <title>Streptomyces haneummycinica sp. nov., a new antibiotic-producing actinobacterium isolated from marine sediment.</title>
        <authorList>
            <person name="Uemura M."/>
            <person name="Hamada M."/>
            <person name="Hirano S."/>
            <person name="Kobayashi K."/>
            <person name="Ohshiro T."/>
            <person name="Kobayashi T."/>
            <person name="Terahara T."/>
        </authorList>
    </citation>
    <scope>NUCLEOTIDE SEQUENCE</scope>
    <source>
        <strain evidence="2">KM77-8</strain>
    </source>
</reference>
<protein>
    <recommendedName>
        <fullName evidence="1">DHFR domain-containing protein</fullName>
    </recommendedName>
</protein>
<dbReference type="GO" id="GO:0046654">
    <property type="term" value="P:tetrahydrofolate biosynthetic process"/>
    <property type="evidence" value="ECO:0007669"/>
    <property type="project" value="InterPro"/>
</dbReference>
<gene>
    <name evidence="2" type="ORF">SHKM778_43240</name>
</gene>
<organism evidence="2">
    <name type="scientific">Streptomyces haneummycinicus</name>
    <dbReference type="NCBI Taxonomy" id="3074435"/>
    <lineage>
        <taxon>Bacteria</taxon>
        <taxon>Bacillati</taxon>
        <taxon>Actinomycetota</taxon>
        <taxon>Actinomycetes</taxon>
        <taxon>Kitasatosporales</taxon>
        <taxon>Streptomycetaceae</taxon>
        <taxon>Streptomyces</taxon>
    </lineage>
</organism>
<name>A0AAT9HK97_9ACTN</name>
<dbReference type="AlphaFoldDB" id="A0AAT9HK97"/>
<dbReference type="InterPro" id="IPR001796">
    <property type="entry name" value="DHFR_dom"/>
</dbReference>
<dbReference type="Pfam" id="PF00186">
    <property type="entry name" value="DHFR_1"/>
    <property type="match status" value="1"/>
</dbReference>
<sequence>MWVIGGGEIYRAALPYATTLAVTEVDVTVDGDTFAPVLDAGWQVVEDGGPQVSASGPGYRIRRYAR</sequence>
<dbReference type="PROSITE" id="PS51330">
    <property type="entry name" value="DHFR_2"/>
    <property type="match status" value="1"/>
</dbReference>
<dbReference type="InterPro" id="IPR024072">
    <property type="entry name" value="DHFR-like_dom_sf"/>
</dbReference>
<proteinExistence type="predicted"/>
<dbReference type="EMBL" id="AP035768">
    <property type="protein sequence ID" value="BFO17936.1"/>
    <property type="molecule type" value="Genomic_DNA"/>
</dbReference>
<evidence type="ECO:0000313" key="2">
    <source>
        <dbReference type="EMBL" id="BFO17936.1"/>
    </source>
</evidence>
<dbReference type="GO" id="GO:0004146">
    <property type="term" value="F:dihydrofolate reductase activity"/>
    <property type="evidence" value="ECO:0007669"/>
    <property type="project" value="InterPro"/>
</dbReference>
<dbReference type="SUPFAM" id="SSF53597">
    <property type="entry name" value="Dihydrofolate reductase-like"/>
    <property type="match status" value="1"/>
</dbReference>
<feature type="domain" description="DHFR" evidence="1">
    <location>
        <begin position="1"/>
        <end position="66"/>
    </location>
</feature>
<reference evidence="2" key="1">
    <citation type="submission" date="2024-06" db="EMBL/GenBank/DDBJ databases">
        <authorList>
            <consortium name="consrtm"/>
            <person name="Uemura M."/>
            <person name="Terahara T."/>
        </authorList>
    </citation>
    <scope>NUCLEOTIDE SEQUENCE</scope>
    <source>
        <strain evidence="2">KM77-8</strain>
    </source>
</reference>
<dbReference type="Gene3D" id="3.40.430.10">
    <property type="entry name" value="Dihydrofolate Reductase, subunit A"/>
    <property type="match status" value="1"/>
</dbReference>
<evidence type="ECO:0000259" key="1">
    <source>
        <dbReference type="PROSITE" id="PS51330"/>
    </source>
</evidence>